<accession>A0A0A9AH62</accession>
<organism evidence="1">
    <name type="scientific">Arundo donax</name>
    <name type="common">Giant reed</name>
    <name type="synonym">Donax arundinaceus</name>
    <dbReference type="NCBI Taxonomy" id="35708"/>
    <lineage>
        <taxon>Eukaryota</taxon>
        <taxon>Viridiplantae</taxon>
        <taxon>Streptophyta</taxon>
        <taxon>Embryophyta</taxon>
        <taxon>Tracheophyta</taxon>
        <taxon>Spermatophyta</taxon>
        <taxon>Magnoliopsida</taxon>
        <taxon>Liliopsida</taxon>
        <taxon>Poales</taxon>
        <taxon>Poaceae</taxon>
        <taxon>PACMAD clade</taxon>
        <taxon>Arundinoideae</taxon>
        <taxon>Arundineae</taxon>
        <taxon>Arundo</taxon>
    </lineage>
</organism>
<sequence>MASMFVYLHTVKLDPGRPSQ</sequence>
<dbReference type="AlphaFoldDB" id="A0A0A9AH62"/>
<proteinExistence type="predicted"/>
<name>A0A0A9AH62_ARUDO</name>
<reference evidence="1" key="1">
    <citation type="submission" date="2014-09" db="EMBL/GenBank/DDBJ databases">
        <authorList>
            <person name="Magalhaes I.L.F."/>
            <person name="Oliveira U."/>
            <person name="Santos F.R."/>
            <person name="Vidigal T.H.D.A."/>
            <person name="Brescovit A.D."/>
            <person name="Santos A.J."/>
        </authorList>
    </citation>
    <scope>NUCLEOTIDE SEQUENCE</scope>
    <source>
        <tissue evidence="1">Shoot tissue taken approximately 20 cm above the soil surface</tissue>
    </source>
</reference>
<reference evidence="1" key="2">
    <citation type="journal article" date="2015" name="Data Brief">
        <title>Shoot transcriptome of the giant reed, Arundo donax.</title>
        <authorList>
            <person name="Barrero R.A."/>
            <person name="Guerrero F.D."/>
            <person name="Moolhuijzen P."/>
            <person name="Goolsby J.A."/>
            <person name="Tidwell J."/>
            <person name="Bellgard S.E."/>
            <person name="Bellgard M.I."/>
        </authorList>
    </citation>
    <scope>NUCLEOTIDE SEQUENCE</scope>
    <source>
        <tissue evidence="1">Shoot tissue taken approximately 20 cm above the soil surface</tissue>
    </source>
</reference>
<evidence type="ECO:0000313" key="1">
    <source>
        <dbReference type="EMBL" id="JAD51009.1"/>
    </source>
</evidence>
<protein>
    <submittedName>
        <fullName evidence="1">ATK4</fullName>
    </submittedName>
</protein>
<dbReference type="EMBL" id="GBRH01246886">
    <property type="protein sequence ID" value="JAD51009.1"/>
    <property type="molecule type" value="Transcribed_RNA"/>
</dbReference>